<feature type="compositionally biased region" description="Polar residues" evidence="6">
    <location>
        <begin position="434"/>
        <end position="456"/>
    </location>
</feature>
<dbReference type="PROSITE" id="PS50115">
    <property type="entry name" value="ARFGAP"/>
    <property type="match status" value="1"/>
</dbReference>
<dbReference type="AlphaFoldDB" id="A0A2S4V5Z9"/>
<dbReference type="InterPro" id="IPR038508">
    <property type="entry name" value="ArfGAP_dom_sf"/>
</dbReference>
<accession>A0A2S4V5Z9</accession>
<dbReference type="InterPro" id="IPR037278">
    <property type="entry name" value="ARFGAP/RecO"/>
</dbReference>
<dbReference type="SMART" id="SM00105">
    <property type="entry name" value="ArfGap"/>
    <property type="match status" value="1"/>
</dbReference>
<evidence type="ECO:0000256" key="4">
    <source>
        <dbReference type="ARBA" id="ARBA00022833"/>
    </source>
</evidence>
<name>A0A2S4V5Z9_9BASI</name>
<dbReference type="FunFam" id="1.10.220.150:FF:000014">
    <property type="entry name" value="ADP-ribosylation factor GTPase-activating protein"/>
    <property type="match status" value="1"/>
</dbReference>
<dbReference type="VEuPathDB" id="FungiDB:PSTT_10087"/>
<evidence type="ECO:0000256" key="6">
    <source>
        <dbReference type="SAM" id="MobiDB-lite"/>
    </source>
</evidence>
<dbReference type="PANTHER" id="PTHR46395:SF1">
    <property type="entry name" value="ADP-RIBOSYLATION FACTOR GTPASE-ACTIVATING PROTEIN 1"/>
    <property type="match status" value="1"/>
</dbReference>
<dbReference type="InterPro" id="IPR001164">
    <property type="entry name" value="ArfGAP_dom"/>
</dbReference>
<evidence type="ECO:0000256" key="3">
    <source>
        <dbReference type="ARBA" id="ARBA00022771"/>
    </source>
</evidence>
<evidence type="ECO:0000259" key="7">
    <source>
        <dbReference type="PROSITE" id="PS50115"/>
    </source>
</evidence>
<evidence type="ECO:0000313" key="8">
    <source>
        <dbReference type="EMBL" id="POW04870.1"/>
    </source>
</evidence>
<dbReference type="GO" id="GO:0000139">
    <property type="term" value="C:Golgi membrane"/>
    <property type="evidence" value="ECO:0007669"/>
    <property type="project" value="TreeGrafter"/>
</dbReference>
<evidence type="ECO:0000256" key="5">
    <source>
        <dbReference type="PROSITE-ProRule" id="PRU00288"/>
    </source>
</evidence>
<feature type="domain" description="Arf-GAP" evidence="7">
    <location>
        <begin position="54"/>
        <end position="174"/>
    </location>
</feature>
<reference evidence="8" key="1">
    <citation type="submission" date="2017-12" db="EMBL/GenBank/DDBJ databases">
        <title>Gene loss provides genomic basis for host adaptation in cereal stripe rust fungi.</title>
        <authorList>
            <person name="Xia C."/>
        </authorList>
    </citation>
    <scope>NUCLEOTIDE SEQUENCE [LARGE SCALE GENOMIC DNA]</scope>
    <source>
        <strain evidence="8">93-210</strain>
    </source>
</reference>
<dbReference type="GO" id="GO:0008270">
    <property type="term" value="F:zinc ion binding"/>
    <property type="evidence" value="ECO:0007669"/>
    <property type="project" value="UniProtKB-KW"/>
</dbReference>
<feature type="region of interest" description="Disordered" evidence="6">
    <location>
        <begin position="427"/>
        <end position="493"/>
    </location>
</feature>
<keyword evidence="9" id="KW-1185">Reference proteome</keyword>
<dbReference type="VEuPathDB" id="FungiDB:PSHT_12413"/>
<keyword evidence="4" id="KW-0862">Zinc</keyword>
<dbReference type="Proteomes" id="UP000239156">
    <property type="component" value="Unassembled WGS sequence"/>
</dbReference>
<protein>
    <recommendedName>
        <fullName evidence="7">Arf-GAP domain-containing protein</fullName>
    </recommendedName>
</protein>
<sequence>MRMDINCCVDGASESGLFRTVLDSAKLIKTLPSNPSSSSRIDIILDIMPPPEFQTILATLLQQPDNKTCVDCDAPAPQWASVSYGIFFCLNCSGSHRSLGVHLSFVRSVSLDKWSQDQLEKMKLGGNGKWKQWCQDQGASENYSKEMSIPVLYNTHFAAQYRDKLAAEAEGREWSPSDTPPTVVVSQESGDGTMGLRKPRAQLGQKLGVSPRTSSAGSSRTGTPVPGNKKADNEAYFSSLGSINAQRSEDLHPSQGGKYVGFGSSAGASDNNGGGGGDGWDDAPAVISKGWGFLSSTLSQATRTLNEAVVKPAQETVNDPELQSQVWSLASRFQNTVLEATKVGSSYAAEGLKVASQQAKAHGYDLGGLGSQQLEDYSRQQNLNPSSSTSHLQYSPIDRDFHLEQDPDEHDQHDHDHEVDDHLQGYAHHHDAGSNYTSLSSKAPLSDRSTSTINDNDWSKVAPLTAARQNSQTKKSSTENSNKSTADDGWDEW</sequence>
<evidence type="ECO:0000256" key="2">
    <source>
        <dbReference type="ARBA" id="ARBA00022723"/>
    </source>
</evidence>
<keyword evidence="2" id="KW-0479">Metal-binding</keyword>
<feature type="region of interest" description="Disordered" evidence="6">
    <location>
        <begin position="169"/>
        <end position="230"/>
    </location>
</feature>
<comment type="caution">
    <text evidence="8">The sequence shown here is derived from an EMBL/GenBank/DDBJ whole genome shotgun (WGS) entry which is preliminary data.</text>
</comment>
<keyword evidence="1" id="KW-0343">GTPase activation</keyword>
<dbReference type="PANTHER" id="PTHR46395">
    <property type="entry name" value="ADP-RIBOSYLATION FACTOR GTPASE-ACTIVATING PROTEIN 1"/>
    <property type="match status" value="1"/>
</dbReference>
<feature type="compositionally biased region" description="Low complexity" evidence="6">
    <location>
        <begin position="470"/>
        <end position="484"/>
    </location>
</feature>
<dbReference type="Pfam" id="PF01412">
    <property type="entry name" value="ArfGap"/>
    <property type="match status" value="1"/>
</dbReference>
<dbReference type="GO" id="GO:0005096">
    <property type="term" value="F:GTPase activator activity"/>
    <property type="evidence" value="ECO:0007669"/>
    <property type="project" value="UniProtKB-KW"/>
</dbReference>
<gene>
    <name evidence="8" type="ORF">PSTT_10087</name>
</gene>
<evidence type="ECO:0000313" key="9">
    <source>
        <dbReference type="Proteomes" id="UP000239156"/>
    </source>
</evidence>
<keyword evidence="3 5" id="KW-0863">Zinc-finger</keyword>
<dbReference type="EMBL" id="PKSL01000106">
    <property type="protein sequence ID" value="POW04870.1"/>
    <property type="molecule type" value="Genomic_DNA"/>
</dbReference>
<dbReference type="PRINTS" id="PR00405">
    <property type="entry name" value="REVINTRACTNG"/>
</dbReference>
<evidence type="ECO:0000256" key="1">
    <source>
        <dbReference type="ARBA" id="ARBA00022468"/>
    </source>
</evidence>
<dbReference type="GO" id="GO:0030100">
    <property type="term" value="P:regulation of endocytosis"/>
    <property type="evidence" value="ECO:0007669"/>
    <property type="project" value="TreeGrafter"/>
</dbReference>
<dbReference type="Gene3D" id="1.10.220.150">
    <property type="entry name" value="Arf GTPase activating protein"/>
    <property type="match status" value="1"/>
</dbReference>
<dbReference type="GO" id="GO:0032012">
    <property type="term" value="P:regulation of ARF protein signal transduction"/>
    <property type="evidence" value="ECO:0007669"/>
    <property type="project" value="TreeGrafter"/>
</dbReference>
<organism evidence="8 9">
    <name type="scientific">Puccinia striiformis</name>
    <dbReference type="NCBI Taxonomy" id="27350"/>
    <lineage>
        <taxon>Eukaryota</taxon>
        <taxon>Fungi</taxon>
        <taxon>Dikarya</taxon>
        <taxon>Basidiomycota</taxon>
        <taxon>Pucciniomycotina</taxon>
        <taxon>Pucciniomycetes</taxon>
        <taxon>Pucciniales</taxon>
        <taxon>Pucciniaceae</taxon>
        <taxon>Puccinia</taxon>
    </lineage>
</organism>
<feature type="region of interest" description="Disordered" evidence="6">
    <location>
        <begin position="262"/>
        <end position="281"/>
    </location>
</feature>
<dbReference type="SUPFAM" id="SSF57863">
    <property type="entry name" value="ArfGap/RecO-like zinc finger"/>
    <property type="match status" value="1"/>
</dbReference>
<dbReference type="CDD" id="cd08830">
    <property type="entry name" value="ArfGap_ArfGap1"/>
    <property type="match status" value="1"/>
</dbReference>
<feature type="compositionally biased region" description="Low complexity" evidence="6">
    <location>
        <begin position="210"/>
        <end position="224"/>
    </location>
</feature>
<proteinExistence type="predicted"/>